<comment type="similarity">
    <text evidence="4">Belongs to the AIM11 family.</text>
</comment>
<dbReference type="EMBL" id="CP075864">
    <property type="protein sequence ID" value="QYS93393.1"/>
    <property type="molecule type" value="Genomic_DNA"/>
</dbReference>
<dbReference type="Proteomes" id="UP000826661">
    <property type="component" value="Chromosome I"/>
</dbReference>
<keyword evidence="1" id="KW-0812">Transmembrane</keyword>
<dbReference type="GO" id="GO:0016020">
    <property type="term" value="C:membrane"/>
    <property type="evidence" value="ECO:0007669"/>
    <property type="project" value="UniProtKB-SubCell"/>
</dbReference>
<reference evidence="6 7" key="1">
    <citation type="journal article" date="2021" name="BMC Genomics">
        <title>Telomere-to-telomere genome assembly of asparaginase-producing Trichoderma simmonsii.</title>
        <authorList>
            <person name="Chung D."/>
            <person name="Kwon Y.M."/>
            <person name="Yang Y."/>
        </authorList>
    </citation>
    <scope>NUCLEOTIDE SEQUENCE [LARGE SCALE GENOMIC DNA]</scope>
    <source>
        <strain evidence="6 7">GH-Sj1</strain>
    </source>
</reference>
<organism evidence="6 7">
    <name type="scientific">Trichoderma simmonsii</name>
    <dbReference type="NCBI Taxonomy" id="1491479"/>
    <lineage>
        <taxon>Eukaryota</taxon>
        <taxon>Fungi</taxon>
        <taxon>Dikarya</taxon>
        <taxon>Ascomycota</taxon>
        <taxon>Pezizomycotina</taxon>
        <taxon>Sordariomycetes</taxon>
        <taxon>Hypocreomycetidae</taxon>
        <taxon>Hypocreales</taxon>
        <taxon>Hypocreaceae</taxon>
        <taxon>Trichoderma</taxon>
    </lineage>
</organism>
<proteinExistence type="inferred from homology"/>
<evidence type="ECO:0000256" key="2">
    <source>
        <dbReference type="ARBA" id="ARBA00022989"/>
    </source>
</evidence>
<dbReference type="PANTHER" id="PTHR39136">
    <property type="entry name" value="ALTERED INHERITANCE OF MITOCHONDRIA PROTEIN 11"/>
    <property type="match status" value="1"/>
</dbReference>
<accession>A0A8G0PEA3</accession>
<dbReference type="InterPro" id="IPR038814">
    <property type="entry name" value="AIM11"/>
</dbReference>
<gene>
    <name evidence="4 6" type="primary">AIM11</name>
    <name evidence="6" type="ORF">H0G86_000772</name>
</gene>
<evidence type="ECO:0000256" key="4">
    <source>
        <dbReference type="RuleBase" id="RU367098"/>
    </source>
</evidence>
<sequence>MRKLLLSKLTSTTIISWTYYKPPATGEKYYRQDRIGSLGRNNKGISVMLYGARTPTMPQGPPQVAQAVPQEASQPQSVRRQPDINAYSASWNRPLKQFSLFFLGAAFTAASIGVSRRSVVRRQRDSFPKFYSSNTVGPQEGANSEGAVLGAHALGLATLNVSSFAVMLIGGLSWAFDLSSVEELRTKTRAALQRPGGEVSPEDEKEFEQMMDNLMAKLGMDKASVQGAGEGDKKGEAEK</sequence>
<evidence type="ECO:0000256" key="1">
    <source>
        <dbReference type="ARBA" id="ARBA00022692"/>
    </source>
</evidence>
<dbReference type="AlphaFoldDB" id="A0A8G0PEA3"/>
<evidence type="ECO:0000256" key="3">
    <source>
        <dbReference type="ARBA" id="ARBA00023136"/>
    </source>
</evidence>
<keyword evidence="2" id="KW-1133">Transmembrane helix</keyword>
<keyword evidence="3" id="KW-0472">Membrane</keyword>
<protein>
    <recommendedName>
        <fullName evidence="4">Altered inheritance of mitochondria protein 11</fullName>
    </recommendedName>
</protein>
<comment type="subcellular location">
    <subcellularLocation>
        <location evidence="4">Membrane</location>
        <topology evidence="4">Multi-pass membrane protein</topology>
    </subcellularLocation>
</comment>
<keyword evidence="7" id="KW-1185">Reference proteome</keyword>
<name>A0A8G0PEA3_9HYPO</name>
<evidence type="ECO:0000256" key="5">
    <source>
        <dbReference type="SAM" id="MobiDB-lite"/>
    </source>
</evidence>
<dbReference type="GO" id="GO:0005739">
    <property type="term" value="C:mitochondrion"/>
    <property type="evidence" value="ECO:0007669"/>
    <property type="project" value="TreeGrafter"/>
</dbReference>
<feature type="region of interest" description="Disordered" evidence="5">
    <location>
        <begin position="58"/>
        <end position="79"/>
    </location>
</feature>
<feature type="compositionally biased region" description="Low complexity" evidence="5">
    <location>
        <begin position="62"/>
        <end position="77"/>
    </location>
</feature>
<evidence type="ECO:0000313" key="6">
    <source>
        <dbReference type="EMBL" id="QYS93393.1"/>
    </source>
</evidence>
<evidence type="ECO:0000313" key="7">
    <source>
        <dbReference type="Proteomes" id="UP000826661"/>
    </source>
</evidence>
<dbReference type="PANTHER" id="PTHR39136:SF1">
    <property type="entry name" value="ALTERED INHERITANCE OF MITOCHONDRIA PROTEIN 11"/>
    <property type="match status" value="1"/>
</dbReference>